<dbReference type="SUPFAM" id="SSF51735">
    <property type="entry name" value="NAD(P)-binding Rossmann-fold domains"/>
    <property type="match status" value="1"/>
</dbReference>
<dbReference type="GO" id="GO:0016491">
    <property type="term" value="F:oxidoreductase activity"/>
    <property type="evidence" value="ECO:0007669"/>
    <property type="project" value="InterPro"/>
</dbReference>
<dbReference type="InterPro" id="IPR013149">
    <property type="entry name" value="ADH-like_C"/>
</dbReference>
<sequence length="326" mass="32663">MRAVVVTAHGRPPAAAGHPDPAPAPGQVLVEVTAAPITPLDLLCASGTSYFGAPALPYVPGVQGVGVVREGPSHLVGRRVWFASTAGMAPGDGGMAELAAVAPADLVPLHADVPDPLVAALGLSAVAAWEVLEARAHLLPGECVVVLGAGGVVGQVAVQAARLLGARRVVALARSAAARDAAARRGADEVVALDGDEDPAALAARIREACAGDGADVVVDPLAGVAASAAVLALAPGGRLVNLGSSAGATLTVDSAALRSRSAAVLGYTNTTLTAQRREQVLTTVLAHAARREVDVDHTVHPLSDVADAWHRVREGTAPDRVVLVP</sequence>
<dbReference type="Pfam" id="PF00107">
    <property type="entry name" value="ADH_zinc_N"/>
    <property type="match status" value="1"/>
</dbReference>
<dbReference type="PANTHER" id="PTHR44154">
    <property type="entry name" value="QUINONE OXIDOREDUCTASE"/>
    <property type="match status" value="1"/>
</dbReference>
<keyword evidence="1" id="KW-0521">NADP</keyword>
<feature type="compositionally biased region" description="Low complexity" evidence="2">
    <location>
        <begin position="8"/>
        <end position="19"/>
    </location>
</feature>
<dbReference type="SMART" id="SM00829">
    <property type="entry name" value="PKS_ER"/>
    <property type="match status" value="1"/>
</dbReference>
<dbReference type="SUPFAM" id="SSF50129">
    <property type="entry name" value="GroES-like"/>
    <property type="match status" value="1"/>
</dbReference>
<evidence type="ECO:0000256" key="2">
    <source>
        <dbReference type="SAM" id="MobiDB-lite"/>
    </source>
</evidence>
<dbReference type="InterPro" id="IPR051603">
    <property type="entry name" value="Zinc-ADH_QOR/CCCR"/>
</dbReference>
<dbReference type="PANTHER" id="PTHR44154:SF1">
    <property type="entry name" value="QUINONE OXIDOREDUCTASE"/>
    <property type="match status" value="1"/>
</dbReference>
<dbReference type="OrthoDB" id="9787435at2"/>
<comment type="caution">
    <text evidence="4">The sequence shown here is derived from an EMBL/GenBank/DDBJ whole genome shotgun (WGS) entry which is preliminary data.</text>
</comment>
<keyword evidence="5" id="KW-1185">Reference proteome</keyword>
<name>A0A2N3YJ97_9MICO</name>
<dbReference type="AlphaFoldDB" id="A0A2N3YJ97"/>
<evidence type="ECO:0000313" key="4">
    <source>
        <dbReference type="EMBL" id="PKW26942.1"/>
    </source>
</evidence>
<dbReference type="InterPro" id="IPR011032">
    <property type="entry name" value="GroES-like_sf"/>
</dbReference>
<dbReference type="RefSeq" id="WP_101395434.1">
    <property type="nucleotide sequence ID" value="NZ_PJNE01000001.1"/>
</dbReference>
<dbReference type="EMBL" id="PJNE01000001">
    <property type="protein sequence ID" value="PKW26942.1"/>
    <property type="molecule type" value="Genomic_DNA"/>
</dbReference>
<accession>A0A2N3YJ97</accession>
<evidence type="ECO:0000259" key="3">
    <source>
        <dbReference type="SMART" id="SM00829"/>
    </source>
</evidence>
<dbReference type="Pfam" id="PF08240">
    <property type="entry name" value="ADH_N"/>
    <property type="match status" value="1"/>
</dbReference>
<evidence type="ECO:0000256" key="1">
    <source>
        <dbReference type="ARBA" id="ARBA00022857"/>
    </source>
</evidence>
<feature type="region of interest" description="Disordered" evidence="2">
    <location>
        <begin position="1"/>
        <end position="22"/>
    </location>
</feature>
<dbReference type="Proteomes" id="UP000233781">
    <property type="component" value="Unassembled WGS sequence"/>
</dbReference>
<evidence type="ECO:0000313" key="5">
    <source>
        <dbReference type="Proteomes" id="UP000233781"/>
    </source>
</evidence>
<reference evidence="4 5" key="1">
    <citation type="submission" date="2017-12" db="EMBL/GenBank/DDBJ databases">
        <title>Sequencing the genomes of 1000 Actinobacteria strains.</title>
        <authorList>
            <person name="Klenk H.-P."/>
        </authorList>
    </citation>
    <scope>NUCLEOTIDE SEQUENCE [LARGE SCALE GENOMIC DNA]</scope>
    <source>
        <strain evidence="4 5">DSM 12806</strain>
    </source>
</reference>
<protein>
    <submittedName>
        <fullName evidence="4">NADPH:quinone reductase-like Zn-dependent oxidoreductase</fullName>
    </submittedName>
</protein>
<dbReference type="Gene3D" id="3.90.180.10">
    <property type="entry name" value="Medium-chain alcohol dehydrogenases, catalytic domain"/>
    <property type="match status" value="1"/>
</dbReference>
<dbReference type="InterPro" id="IPR020843">
    <property type="entry name" value="ER"/>
</dbReference>
<dbReference type="Gene3D" id="3.40.50.720">
    <property type="entry name" value="NAD(P)-binding Rossmann-like Domain"/>
    <property type="match status" value="1"/>
</dbReference>
<gene>
    <name evidence="4" type="ORF">ATL31_1771</name>
</gene>
<proteinExistence type="predicted"/>
<organism evidence="4 5">
    <name type="scientific">Phycicoccus duodecadis</name>
    <dbReference type="NCBI Taxonomy" id="173053"/>
    <lineage>
        <taxon>Bacteria</taxon>
        <taxon>Bacillati</taxon>
        <taxon>Actinomycetota</taxon>
        <taxon>Actinomycetes</taxon>
        <taxon>Micrococcales</taxon>
        <taxon>Intrasporangiaceae</taxon>
        <taxon>Phycicoccus</taxon>
    </lineage>
</organism>
<dbReference type="InterPro" id="IPR036291">
    <property type="entry name" value="NAD(P)-bd_dom_sf"/>
</dbReference>
<feature type="domain" description="Enoyl reductase (ER)" evidence="3">
    <location>
        <begin position="10"/>
        <end position="324"/>
    </location>
</feature>
<dbReference type="InterPro" id="IPR013154">
    <property type="entry name" value="ADH-like_N"/>
</dbReference>